<evidence type="ECO:0000256" key="1">
    <source>
        <dbReference type="ARBA" id="ARBA00022676"/>
    </source>
</evidence>
<dbReference type="GO" id="GO:0008479">
    <property type="term" value="F:tRNA-guanosine(34) queuine transglycosylase activity"/>
    <property type="evidence" value="ECO:0007669"/>
    <property type="project" value="InterPro"/>
</dbReference>
<dbReference type="InterPro" id="IPR002616">
    <property type="entry name" value="tRNA_ribo_trans-like"/>
</dbReference>
<evidence type="ECO:0000256" key="2">
    <source>
        <dbReference type="ARBA" id="ARBA00022679"/>
    </source>
</evidence>
<keyword evidence="3" id="KW-0819">tRNA processing</keyword>
<sequence length="424" mass="46943">MRINALPSGNGFTFDISHAPEKSLARAGTISTPHGDIATPAFIPVGTKATVKAVLPETMKELGAQALLSNAFHLYLQPGPDVLDEAGGLARFMNWPGPTFTDSGGFQVLSLGVGFKKVLAMDAQTFRSDDVIAGNKERLAHVDDEGVTFKSHIDGSMHRFTPEISMQVQHQIGADIIFAFDECTTLHNTRKYQEKALERTRAWGVRCLDEHQKLTLERSQKPYQALYGVIQGAQYEDLRKKAATEMAELRSSDPDSPISFDGFGLGGALDKKTLGTILTWMNEILPAEKPRHLLGIGAPEDLFVGVENGIDTFDCVLASRIARTSAVYTMVGRNNLSNAINRRAFEPIDDECDCYTCAHYTKAYLHHVFRGKEIIAATLATIHNERFIVRLVDQMRAALISGDYFEFKEQFMGRYKHLSGQARD</sequence>
<protein>
    <recommendedName>
        <fullName evidence="4">tRNA-guanine(15) transglycosylase-like domain-containing protein</fullName>
    </recommendedName>
</protein>
<dbReference type="InterPro" id="IPR004803">
    <property type="entry name" value="TGT"/>
</dbReference>
<dbReference type="InterPro" id="IPR036511">
    <property type="entry name" value="TGT-like_sf"/>
</dbReference>
<dbReference type="Gene3D" id="3.20.20.105">
    <property type="entry name" value="Queuine tRNA-ribosyltransferase-like"/>
    <property type="match status" value="1"/>
</dbReference>
<dbReference type="InterPro" id="IPR050076">
    <property type="entry name" value="ArchSynthase1/Queuine_TRR"/>
</dbReference>
<evidence type="ECO:0000256" key="3">
    <source>
        <dbReference type="ARBA" id="ARBA00022694"/>
    </source>
</evidence>
<dbReference type="NCBIfam" id="TIGR00430">
    <property type="entry name" value="Q_tRNA_tgt"/>
    <property type="match status" value="1"/>
</dbReference>
<dbReference type="GO" id="GO:0008616">
    <property type="term" value="P:tRNA queuosine(34) biosynthetic process"/>
    <property type="evidence" value="ECO:0007669"/>
    <property type="project" value="TreeGrafter"/>
</dbReference>
<gene>
    <name evidence="5" type="ORF">GM50_10085</name>
</gene>
<evidence type="ECO:0000259" key="4">
    <source>
        <dbReference type="Pfam" id="PF01702"/>
    </source>
</evidence>
<dbReference type="EMBL" id="JNSK01000032">
    <property type="protein sequence ID" value="KGA18010.1"/>
    <property type="molecule type" value="Genomic_DNA"/>
</dbReference>
<dbReference type="PANTHER" id="PTHR46499:SF1">
    <property type="entry name" value="QUEUINE TRNA-RIBOSYLTRANSFERASE"/>
    <property type="match status" value="1"/>
</dbReference>
<name>A0A094Q1P1_9ZZZZ</name>
<feature type="domain" description="tRNA-guanine(15) transglycosylase-like" evidence="4">
    <location>
        <begin position="25"/>
        <end position="416"/>
    </location>
</feature>
<reference evidence="5" key="1">
    <citation type="submission" date="2014-05" db="EMBL/GenBank/DDBJ databases">
        <title>Key roles for freshwater Actinobacteria revealed by deep metagenomic sequencing.</title>
        <authorList>
            <person name="Ghai R."/>
            <person name="Mizuno C.M."/>
            <person name="Picazo A."/>
            <person name="Camacho A."/>
            <person name="Rodriguez-Valera F."/>
        </authorList>
    </citation>
    <scope>NUCLEOTIDE SEQUENCE</scope>
</reference>
<dbReference type="Pfam" id="PF01702">
    <property type="entry name" value="TGT"/>
    <property type="match status" value="1"/>
</dbReference>
<dbReference type="HAMAP" id="MF_00168">
    <property type="entry name" value="Q_tRNA_Tgt"/>
    <property type="match status" value="1"/>
</dbReference>
<dbReference type="NCBIfam" id="TIGR00449">
    <property type="entry name" value="tgt_general"/>
    <property type="match status" value="1"/>
</dbReference>
<proteinExistence type="inferred from homology"/>
<keyword evidence="2" id="KW-0808">Transferase</keyword>
<dbReference type="AlphaFoldDB" id="A0A094Q1P1"/>
<evidence type="ECO:0000313" key="5">
    <source>
        <dbReference type="EMBL" id="KGA18010.1"/>
    </source>
</evidence>
<organism evidence="5">
    <name type="scientific">freshwater metagenome</name>
    <dbReference type="NCBI Taxonomy" id="449393"/>
    <lineage>
        <taxon>unclassified sequences</taxon>
        <taxon>metagenomes</taxon>
        <taxon>ecological metagenomes</taxon>
    </lineage>
</organism>
<dbReference type="SUPFAM" id="SSF51713">
    <property type="entry name" value="tRNA-guanine transglycosylase"/>
    <property type="match status" value="1"/>
</dbReference>
<keyword evidence="1" id="KW-0328">Glycosyltransferase</keyword>
<comment type="caution">
    <text evidence="5">The sequence shown here is derived from an EMBL/GenBank/DDBJ whole genome shotgun (WGS) entry which is preliminary data.</text>
</comment>
<dbReference type="GO" id="GO:0005829">
    <property type="term" value="C:cytosol"/>
    <property type="evidence" value="ECO:0007669"/>
    <property type="project" value="TreeGrafter"/>
</dbReference>
<dbReference type="PANTHER" id="PTHR46499">
    <property type="entry name" value="QUEUINE TRNA-RIBOSYLTRANSFERASE"/>
    <property type="match status" value="1"/>
</dbReference>
<accession>A0A094Q1P1</accession>